<protein>
    <submittedName>
        <fullName evidence="1">Alkylation response protein AidB-like acyl-CoA dehydrogenase</fullName>
    </submittedName>
</protein>
<reference evidence="1 2" key="1">
    <citation type="submission" date="2020-08" db="EMBL/GenBank/DDBJ databases">
        <title>Genomic Encyclopedia of Type Strains, Phase IV (KMG-IV): sequencing the most valuable type-strain genomes for metagenomic binning, comparative biology and taxonomic classification.</title>
        <authorList>
            <person name="Goeker M."/>
        </authorList>
    </citation>
    <scope>NUCLEOTIDE SEQUENCE [LARGE SCALE GENOMIC DNA]</scope>
    <source>
        <strain evidence="1 2">YC6723</strain>
    </source>
</reference>
<dbReference type="RefSeq" id="WP_183984488.1">
    <property type="nucleotide sequence ID" value="NZ_JACIEV010000005.1"/>
</dbReference>
<comment type="caution">
    <text evidence="1">The sequence shown here is derived from an EMBL/GenBank/DDBJ whole genome shotgun (WGS) entry which is preliminary data.</text>
</comment>
<sequence length="62" mass="6330">MDLEKILKLIGTAQAAFAAAVDIAAEAGAVLSEADQGKLRQRLASLAAENDASHAALQARLA</sequence>
<dbReference type="EMBL" id="JACIEV010000005">
    <property type="protein sequence ID" value="MBB4154199.1"/>
    <property type="molecule type" value="Genomic_DNA"/>
</dbReference>
<evidence type="ECO:0000313" key="2">
    <source>
        <dbReference type="Proteomes" id="UP000529795"/>
    </source>
</evidence>
<dbReference type="Proteomes" id="UP000529795">
    <property type="component" value="Unassembled WGS sequence"/>
</dbReference>
<accession>A0A840F927</accession>
<organism evidence="1 2">
    <name type="scientific">Sphingomonas jinjuensis</name>
    <dbReference type="NCBI Taxonomy" id="535907"/>
    <lineage>
        <taxon>Bacteria</taxon>
        <taxon>Pseudomonadati</taxon>
        <taxon>Pseudomonadota</taxon>
        <taxon>Alphaproteobacteria</taxon>
        <taxon>Sphingomonadales</taxon>
        <taxon>Sphingomonadaceae</taxon>
        <taxon>Sphingomonas</taxon>
    </lineage>
</organism>
<keyword evidence="2" id="KW-1185">Reference proteome</keyword>
<name>A0A840F927_9SPHN</name>
<dbReference type="AlphaFoldDB" id="A0A840F927"/>
<gene>
    <name evidence="1" type="ORF">GGQ80_002109</name>
</gene>
<proteinExistence type="predicted"/>
<evidence type="ECO:0000313" key="1">
    <source>
        <dbReference type="EMBL" id="MBB4154199.1"/>
    </source>
</evidence>